<reference evidence="9 10" key="1">
    <citation type="submission" date="2019-07" db="EMBL/GenBank/DDBJ databases">
        <title>Genome assembly of two rare yeast pathogens: Diutina rugosa and Trichomonascus ciferrii.</title>
        <authorList>
            <person name="Mixao V."/>
            <person name="Saus E."/>
            <person name="Hansen A."/>
            <person name="Lass-Flor C."/>
            <person name="Gabaldon T."/>
        </authorList>
    </citation>
    <scope>NUCLEOTIDE SEQUENCE [LARGE SCALE GENOMIC DNA]</scope>
    <source>
        <strain evidence="9 10">CBS 613</strain>
    </source>
</reference>
<evidence type="ECO:0000256" key="4">
    <source>
        <dbReference type="ARBA" id="ARBA00023157"/>
    </source>
</evidence>
<dbReference type="RefSeq" id="XP_034010023.1">
    <property type="nucleotide sequence ID" value="XM_034158097.1"/>
</dbReference>
<comment type="similarity">
    <text evidence="1 5">Belongs to the peptidase A1 family.</text>
</comment>
<dbReference type="VEuPathDB" id="FungiDB:DIURU_005147"/>
<sequence>MVSIAYPFLISLAAALVVRDQAPKPLSFTLNKKTHPKPLKPAPLGNPSPKNSKVNDENVKLFANGPSYLINLGLIDENQQLQLVLDTGSADLWVDASKLKDTAGFTKNGEPFRIGYGDHSTVQGDFGTSSVWLDNGVEVKDLQWALGTDVELTDGIQNGILGVGKVQNEAPYRQRGQSYANFPQKLKDEGYTNSNGYSYYLNQPDKPTGTITFGGRDLAKVKGPVATITPSTTDENAPYDGIVVSKLSASNGDSFGSFGGILDTGTTLTYLPYDAINALNIPGLTYDADAQWYYITPNQPSDQYVSYWFDDAEIKVPLADLVFKEYDDNDQPTGKYWFGIQGTPDENSATLGDTFLRSAYVTVNHDTNQVLISAVNYTDKENIVGL</sequence>
<dbReference type="InterPro" id="IPR021109">
    <property type="entry name" value="Peptidase_aspartic_dom_sf"/>
</dbReference>
<evidence type="ECO:0000256" key="1">
    <source>
        <dbReference type="ARBA" id="ARBA00007447"/>
    </source>
</evidence>
<dbReference type="GO" id="GO:0031505">
    <property type="term" value="P:fungal-type cell wall organization"/>
    <property type="evidence" value="ECO:0007669"/>
    <property type="project" value="TreeGrafter"/>
</dbReference>
<name>A0A642UED7_DIURU</name>
<dbReference type="GO" id="GO:0005576">
    <property type="term" value="C:extracellular region"/>
    <property type="evidence" value="ECO:0007669"/>
    <property type="project" value="UniProtKB-ARBA"/>
</dbReference>
<evidence type="ECO:0000256" key="5">
    <source>
        <dbReference type="RuleBase" id="RU000454"/>
    </source>
</evidence>
<dbReference type="PANTHER" id="PTHR47965:SF101">
    <property type="entry name" value="HYPOTHETICAL ASPARTYL PROTEASE (EUROFUNG)-RELATED"/>
    <property type="match status" value="1"/>
</dbReference>
<accession>A0A642UED7</accession>
<dbReference type="PRINTS" id="PR00792">
    <property type="entry name" value="PEPSIN"/>
</dbReference>
<comment type="caution">
    <text evidence="9">The sequence shown here is derived from an EMBL/GenBank/DDBJ whole genome shotgun (WGS) entry which is preliminary data.</text>
</comment>
<dbReference type="GeneID" id="54783798"/>
<dbReference type="Proteomes" id="UP000449547">
    <property type="component" value="Unassembled WGS sequence"/>
</dbReference>
<feature type="domain" description="Peptidase A1" evidence="8">
    <location>
        <begin position="68"/>
        <end position="373"/>
    </location>
</feature>
<keyword evidence="3 5" id="KW-0064">Aspartyl protease</keyword>
<dbReference type="InterPro" id="IPR001461">
    <property type="entry name" value="Aspartic_peptidase_A1"/>
</dbReference>
<feature type="region of interest" description="Disordered" evidence="6">
    <location>
        <begin position="28"/>
        <end position="55"/>
    </location>
</feature>
<gene>
    <name evidence="9" type="ORF">DIURU_005147</name>
</gene>
<dbReference type="Gene3D" id="2.40.70.10">
    <property type="entry name" value="Acid Proteases"/>
    <property type="match status" value="2"/>
</dbReference>
<dbReference type="OMA" id="QETYEWI"/>
<dbReference type="AlphaFoldDB" id="A0A642UED7"/>
<keyword evidence="10" id="KW-1185">Reference proteome</keyword>
<dbReference type="InterPro" id="IPR001969">
    <property type="entry name" value="Aspartic_peptidase_AS"/>
</dbReference>
<dbReference type="SUPFAM" id="SSF50630">
    <property type="entry name" value="Acid proteases"/>
    <property type="match status" value="1"/>
</dbReference>
<keyword evidence="5" id="KW-0645">Protease</keyword>
<proteinExistence type="inferred from homology"/>
<organism evidence="9 10">
    <name type="scientific">Diutina rugosa</name>
    <name type="common">Yeast</name>
    <name type="synonym">Candida rugosa</name>
    <dbReference type="NCBI Taxonomy" id="5481"/>
    <lineage>
        <taxon>Eukaryota</taxon>
        <taxon>Fungi</taxon>
        <taxon>Dikarya</taxon>
        <taxon>Ascomycota</taxon>
        <taxon>Saccharomycotina</taxon>
        <taxon>Pichiomycetes</taxon>
        <taxon>Debaryomycetaceae</taxon>
        <taxon>Diutina</taxon>
    </lineage>
</organism>
<evidence type="ECO:0000313" key="9">
    <source>
        <dbReference type="EMBL" id="KAA8897548.1"/>
    </source>
</evidence>
<dbReference type="PROSITE" id="PS51767">
    <property type="entry name" value="PEPTIDASE_A1"/>
    <property type="match status" value="1"/>
</dbReference>
<evidence type="ECO:0000259" key="8">
    <source>
        <dbReference type="PROSITE" id="PS51767"/>
    </source>
</evidence>
<dbReference type="InterPro" id="IPR033121">
    <property type="entry name" value="PEPTIDASE_A1"/>
</dbReference>
<evidence type="ECO:0000256" key="6">
    <source>
        <dbReference type="SAM" id="MobiDB-lite"/>
    </source>
</evidence>
<dbReference type="GO" id="GO:0009277">
    <property type="term" value="C:fungal-type cell wall"/>
    <property type="evidence" value="ECO:0007669"/>
    <property type="project" value="TreeGrafter"/>
</dbReference>
<dbReference type="GO" id="GO:0006508">
    <property type="term" value="P:proteolysis"/>
    <property type="evidence" value="ECO:0007669"/>
    <property type="project" value="UniProtKB-KW"/>
</dbReference>
<evidence type="ECO:0000256" key="3">
    <source>
        <dbReference type="ARBA" id="ARBA00022750"/>
    </source>
</evidence>
<protein>
    <recommendedName>
        <fullName evidence="8">Peptidase A1 domain-containing protein</fullName>
    </recommendedName>
</protein>
<dbReference type="OrthoDB" id="771136at2759"/>
<evidence type="ECO:0000313" key="10">
    <source>
        <dbReference type="Proteomes" id="UP000449547"/>
    </source>
</evidence>
<feature type="signal peptide" evidence="7">
    <location>
        <begin position="1"/>
        <end position="15"/>
    </location>
</feature>
<dbReference type="Pfam" id="PF00026">
    <property type="entry name" value="Asp"/>
    <property type="match status" value="1"/>
</dbReference>
<keyword evidence="5" id="KW-0378">Hydrolase</keyword>
<dbReference type="EMBL" id="SWFT01000155">
    <property type="protein sequence ID" value="KAA8897548.1"/>
    <property type="molecule type" value="Genomic_DNA"/>
</dbReference>
<dbReference type="GO" id="GO:0004190">
    <property type="term" value="F:aspartic-type endopeptidase activity"/>
    <property type="evidence" value="ECO:0007669"/>
    <property type="project" value="UniProtKB-KW"/>
</dbReference>
<evidence type="ECO:0000256" key="7">
    <source>
        <dbReference type="SAM" id="SignalP"/>
    </source>
</evidence>
<keyword evidence="2 7" id="KW-0732">Signal</keyword>
<feature type="chain" id="PRO_5024820670" description="Peptidase A1 domain-containing protein" evidence="7">
    <location>
        <begin position="16"/>
        <end position="386"/>
    </location>
</feature>
<dbReference type="PANTHER" id="PTHR47965">
    <property type="entry name" value="ASPARTYL PROTEASE-RELATED"/>
    <property type="match status" value="1"/>
</dbReference>
<keyword evidence="4" id="KW-1015">Disulfide bond</keyword>
<dbReference type="PROSITE" id="PS00141">
    <property type="entry name" value="ASP_PROTEASE"/>
    <property type="match status" value="2"/>
</dbReference>
<evidence type="ECO:0000256" key="2">
    <source>
        <dbReference type="ARBA" id="ARBA00022729"/>
    </source>
</evidence>